<comment type="caution">
    <text evidence="1">The sequence shown here is derived from an EMBL/GenBank/DDBJ whole genome shotgun (WGS) entry which is preliminary data.</text>
</comment>
<dbReference type="AlphaFoldDB" id="X0VRD9"/>
<sequence>MRELNSDNKSVYEKPAVIHRELMESIAGTCDTGDPVNGKTGVDDNCTVVNS</sequence>
<gene>
    <name evidence="1" type="ORF">S01H1_34368</name>
</gene>
<dbReference type="EMBL" id="BARS01021395">
    <property type="protein sequence ID" value="GAG03121.1"/>
    <property type="molecule type" value="Genomic_DNA"/>
</dbReference>
<reference evidence="1" key="1">
    <citation type="journal article" date="2014" name="Front. Microbiol.">
        <title>High frequency of phylogenetically diverse reductive dehalogenase-homologous genes in deep subseafloor sedimentary metagenomes.</title>
        <authorList>
            <person name="Kawai M."/>
            <person name="Futagami T."/>
            <person name="Toyoda A."/>
            <person name="Takaki Y."/>
            <person name="Nishi S."/>
            <person name="Hori S."/>
            <person name="Arai W."/>
            <person name="Tsubouchi T."/>
            <person name="Morono Y."/>
            <person name="Uchiyama I."/>
            <person name="Ito T."/>
            <person name="Fujiyama A."/>
            <person name="Inagaki F."/>
            <person name="Takami H."/>
        </authorList>
    </citation>
    <scope>NUCLEOTIDE SEQUENCE</scope>
    <source>
        <strain evidence="1">Expedition CK06-06</strain>
    </source>
</reference>
<accession>X0VRD9</accession>
<name>X0VRD9_9ZZZZ</name>
<protein>
    <submittedName>
        <fullName evidence="1">Uncharacterized protein</fullName>
    </submittedName>
</protein>
<proteinExistence type="predicted"/>
<organism evidence="1">
    <name type="scientific">marine sediment metagenome</name>
    <dbReference type="NCBI Taxonomy" id="412755"/>
    <lineage>
        <taxon>unclassified sequences</taxon>
        <taxon>metagenomes</taxon>
        <taxon>ecological metagenomes</taxon>
    </lineage>
</organism>
<evidence type="ECO:0000313" key="1">
    <source>
        <dbReference type="EMBL" id="GAG03121.1"/>
    </source>
</evidence>